<evidence type="ECO:0000313" key="2">
    <source>
        <dbReference type="EMBL" id="TPI03086.1"/>
    </source>
</evidence>
<name>A0A502M318_9MOLU</name>
<proteinExistence type="predicted"/>
<evidence type="ECO:0000313" key="3">
    <source>
        <dbReference type="Proteomes" id="UP000317904"/>
    </source>
</evidence>
<dbReference type="RefSeq" id="WP_140700835.1">
    <property type="nucleotide sequence ID" value="NZ_VFSY01000001.1"/>
</dbReference>
<dbReference type="AlphaFoldDB" id="A0A502M318"/>
<comment type="caution">
    <text evidence="2">The sequence shown here is derived from an EMBL/GenBank/DDBJ whole genome shotgun (WGS) entry which is preliminary data.</text>
</comment>
<organism evidence="2 3">
    <name type="scientific">Mycoplasma struthionis</name>
    <dbReference type="NCBI Taxonomy" id="538220"/>
    <lineage>
        <taxon>Bacteria</taxon>
        <taxon>Bacillati</taxon>
        <taxon>Mycoplasmatota</taxon>
        <taxon>Mollicutes</taxon>
        <taxon>Mycoplasmataceae</taxon>
        <taxon>Mycoplasma</taxon>
    </lineage>
</organism>
<sequence length="312" mass="34958">MLSVATLTPIVAISCKGKEKENKALTEDDIKLVAKSERVQKLINDSYPVDFSDYKNVGKVFDKVVKQKVRDENGNIVEKSISLWDLFNYAEGTISKLADGDTVRVRITNPPKPRGGTKFDIPEEISIRIPMIDTLEENTPSATPRERELAAMDSAYARTLLPVGTKVRVVAAEGWSSKSFNRFVAYVFFGENFTRNFGIEMLAGGYTLARLEGNDAFVFSNYLDTPAETAKSIRAYLLPYAAYAMNEGILKKRGFYGAPTSFDGPYVLTKEYKDHGQSMVDNSLPILHPKLWEKPSLANEKNNIYKVLELKK</sequence>
<reference evidence="2 3" key="1">
    <citation type="submission" date="2019-06" db="EMBL/GenBank/DDBJ databases">
        <title>A comparative genomics study of ostrich specific Mycoplasmas.</title>
        <authorList>
            <person name="Botes A."/>
            <person name="Nel T."/>
        </authorList>
    </citation>
    <scope>NUCLEOTIDE SEQUENCE [LARGE SCALE GENOMIC DNA]</scope>
    <source>
        <strain evidence="2 3">Ms01</strain>
    </source>
</reference>
<gene>
    <name evidence="2" type="ORF">FJM01_00025</name>
</gene>
<dbReference type="InterPro" id="IPR035437">
    <property type="entry name" value="SNase_OB-fold_sf"/>
</dbReference>
<evidence type="ECO:0000259" key="1">
    <source>
        <dbReference type="SMART" id="SM00318"/>
    </source>
</evidence>
<protein>
    <recommendedName>
        <fullName evidence="1">TNase-like domain-containing protein</fullName>
    </recommendedName>
</protein>
<dbReference type="Proteomes" id="UP000317904">
    <property type="component" value="Unassembled WGS sequence"/>
</dbReference>
<dbReference type="SUPFAM" id="SSF50199">
    <property type="entry name" value="Staphylococcal nuclease"/>
    <property type="match status" value="1"/>
</dbReference>
<dbReference type="SMART" id="SM00318">
    <property type="entry name" value="SNc"/>
    <property type="match status" value="1"/>
</dbReference>
<dbReference type="InterPro" id="IPR016071">
    <property type="entry name" value="Staphylococal_nuclease_OB-fold"/>
</dbReference>
<accession>A0A502M318</accession>
<dbReference type="Gene3D" id="2.40.50.90">
    <property type="match status" value="1"/>
</dbReference>
<dbReference type="EMBL" id="VFSY01000001">
    <property type="protein sequence ID" value="TPI03086.1"/>
    <property type="molecule type" value="Genomic_DNA"/>
</dbReference>
<feature type="domain" description="TNase-like" evidence="1">
    <location>
        <begin position="88"/>
        <end position="240"/>
    </location>
</feature>